<accession>W4KC16</accession>
<gene>
    <name evidence="4" type="ORF">HETIRDRAFT_439512</name>
</gene>
<dbReference type="HOGENOM" id="CLU_083660_2_1_1"/>
<feature type="domain" description="Yeast cell wall synthesis Kre9/Knh1-like N-terminal" evidence="3">
    <location>
        <begin position="40"/>
        <end position="127"/>
    </location>
</feature>
<dbReference type="EMBL" id="KI925457">
    <property type="protein sequence ID" value="ETW82880.1"/>
    <property type="molecule type" value="Genomic_DNA"/>
</dbReference>
<feature type="chain" id="PRO_5004845290" description="Yeast cell wall synthesis Kre9/Knh1-like N-terminal domain-containing protein" evidence="2">
    <location>
        <begin position="25"/>
        <end position="129"/>
    </location>
</feature>
<keyword evidence="1 2" id="KW-0732">Signal</keyword>
<reference evidence="4 5" key="1">
    <citation type="journal article" date="2012" name="New Phytol.">
        <title>Insight into trade-off between wood decay and parasitism from the genome of a fungal forest pathogen.</title>
        <authorList>
            <person name="Olson A."/>
            <person name="Aerts A."/>
            <person name="Asiegbu F."/>
            <person name="Belbahri L."/>
            <person name="Bouzid O."/>
            <person name="Broberg A."/>
            <person name="Canback B."/>
            <person name="Coutinho P.M."/>
            <person name="Cullen D."/>
            <person name="Dalman K."/>
            <person name="Deflorio G."/>
            <person name="van Diepen L.T."/>
            <person name="Dunand C."/>
            <person name="Duplessis S."/>
            <person name="Durling M."/>
            <person name="Gonthier P."/>
            <person name="Grimwood J."/>
            <person name="Fossdal C.G."/>
            <person name="Hansson D."/>
            <person name="Henrissat B."/>
            <person name="Hietala A."/>
            <person name="Himmelstrand K."/>
            <person name="Hoffmeister D."/>
            <person name="Hogberg N."/>
            <person name="James T.Y."/>
            <person name="Karlsson M."/>
            <person name="Kohler A."/>
            <person name="Kues U."/>
            <person name="Lee Y.H."/>
            <person name="Lin Y.C."/>
            <person name="Lind M."/>
            <person name="Lindquist E."/>
            <person name="Lombard V."/>
            <person name="Lucas S."/>
            <person name="Lunden K."/>
            <person name="Morin E."/>
            <person name="Murat C."/>
            <person name="Park J."/>
            <person name="Raffaello T."/>
            <person name="Rouze P."/>
            <person name="Salamov A."/>
            <person name="Schmutz J."/>
            <person name="Solheim H."/>
            <person name="Stahlberg J."/>
            <person name="Velez H."/>
            <person name="de Vries R.P."/>
            <person name="Wiebenga A."/>
            <person name="Woodward S."/>
            <person name="Yakovlev I."/>
            <person name="Garbelotto M."/>
            <person name="Martin F."/>
            <person name="Grigoriev I.V."/>
            <person name="Stenlid J."/>
        </authorList>
    </citation>
    <scope>NUCLEOTIDE SEQUENCE [LARGE SCALE GENOMIC DNA]</scope>
    <source>
        <strain evidence="4 5">TC 32-1</strain>
    </source>
</reference>
<dbReference type="RefSeq" id="XP_009545190.1">
    <property type="nucleotide sequence ID" value="XM_009546895.1"/>
</dbReference>
<dbReference type="GeneID" id="20675159"/>
<keyword evidence="5" id="KW-1185">Reference proteome</keyword>
<dbReference type="AlphaFoldDB" id="W4KC16"/>
<name>W4KC16_HETIT</name>
<evidence type="ECO:0000313" key="5">
    <source>
        <dbReference type="Proteomes" id="UP000030671"/>
    </source>
</evidence>
<evidence type="ECO:0000259" key="3">
    <source>
        <dbReference type="Pfam" id="PF10342"/>
    </source>
</evidence>
<evidence type="ECO:0000256" key="2">
    <source>
        <dbReference type="SAM" id="SignalP"/>
    </source>
</evidence>
<dbReference type="Proteomes" id="UP000030671">
    <property type="component" value="Unassembled WGS sequence"/>
</dbReference>
<dbReference type="Pfam" id="PF10342">
    <property type="entry name" value="Kre9_KNH"/>
    <property type="match status" value="1"/>
</dbReference>
<proteinExistence type="predicted"/>
<dbReference type="KEGG" id="hir:HETIRDRAFT_439512"/>
<protein>
    <recommendedName>
        <fullName evidence="3">Yeast cell wall synthesis Kre9/Knh1-like N-terminal domain-containing protein</fullName>
    </recommendedName>
</protein>
<dbReference type="eggNOG" id="ENOG502SRNM">
    <property type="taxonomic scope" value="Eukaryota"/>
</dbReference>
<sequence length="129" mass="14312">MKLTNSLINFFLVFIATLVSLVAAAPLAKRDVYVPPILYPHAGTVWKVGNRHNVTWDTSDPPAQITNRYGRITLRKGEYSWNNVTLASGFDILLGRIEVTVPDVNPADDYSLVLFGDSGNFSPQFTITK</sequence>
<dbReference type="InterPro" id="IPR018466">
    <property type="entry name" value="Kre9/Knh1-like_N"/>
</dbReference>
<dbReference type="OrthoDB" id="2317741at2759"/>
<organism evidence="4 5">
    <name type="scientific">Heterobasidion irregulare (strain TC 32-1)</name>
    <dbReference type="NCBI Taxonomy" id="747525"/>
    <lineage>
        <taxon>Eukaryota</taxon>
        <taxon>Fungi</taxon>
        <taxon>Dikarya</taxon>
        <taxon>Basidiomycota</taxon>
        <taxon>Agaricomycotina</taxon>
        <taxon>Agaricomycetes</taxon>
        <taxon>Russulales</taxon>
        <taxon>Bondarzewiaceae</taxon>
        <taxon>Heterobasidion</taxon>
        <taxon>Heterobasidion annosum species complex</taxon>
    </lineage>
</organism>
<dbReference type="InParanoid" id="W4KC16"/>
<feature type="signal peptide" evidence="2">
    <location>
        <begin position="1"/>
        <end position="24"/>
    </location>
</feature>
<evidence type="ECO:0000313" key="4">
    <source>
        <dbReference type="EMBL" id="ETW82880.1"/>
    </source>
</evidence>
<evidence type="ECO:0000256" key="1">
    <source>
        <dbReference type="ARBA" id="ARBA00022729"/>
    </source>
</evidence>